<feature type="region of interest" description="Disordered" evidence="6">
    <location>
        <begin position="1"/>
        <end position="22"/>
    </location>
</feature>
<dbReference type="InterPro" id="IPR000412">
    <property type="entry name" value="ABC_2_transport"/>
</dbReference>
<dbReference type="Proteomes" id="UP000287224">
    <property type="component" value="Unassembled WGS sequence"/>
</dbReference>
<comment type="subcellular location">
    <subcellularLocation>
        <location evidence="5">Cell membrane</location>
        <topology evidence="5">Multi-pass membrane protein</topology>
    </subcellularLocation>
    <subcellularLocation>
        <location evidence="1">Membrane</location>
        <topology evidence="1">Multi-pass membrane protein</topology>
    </subcellularLocation>
</comment>
<keyword evidence="5" id="KW-1003">Cell membrane</keyword>
<comment type="caution">
    <text evidence="8">The sequence shown here is derived from an EMBL/GenBank/DDBJ whole genome shotgun (WGS) entry which is preliminary data.</text>
</comment>
<feature type="transmembrane region" description="Helical" evidence="5">
    <location>
        <begin position="187"/>
        <end position="206"/>
    </location>
</feature>
<feature type="transmembrane region" description="Helical" evidence="5">
    <location>
        <begin position="121"/>
        <end position="149"/>
    </location>
</feature>
<organism evidence="8 9">
    <name type="scientific">Dictyobacter aurantiacus</name>
    <dbReference type="NCBI Taxonomy" id="1936993"/>
    <lineage>
        <taxon>Bacteria</taxon>
        <taxon>Bacillati</taxon>
        <taxon>Chloroflexota</taxon>
        <taxon>Ktedonobacteria</taxon>
        <taxon>Ktedonobacterales</taxon>
        <taxon>Dictyobacteraceae</taxon>
        <taxon>Dictyobacter</taxon>
    </lineage>
</organism>
<dbReference type="RefSeq" id="WP_126595056.1">
    <property type="nucleotide sequence ID" value="NZ_BIFQ01000001.1"/>
</dbReference>
<keyword evidence="4 5" id="KW-0472">Membrane</keyword>
<feature type="transmembrane region" description="Helical" evidence="5">
    <location>
        <begin position="155"/>
        <end position="180"/>
    </location>
</feature>
<evidence type="ECO:0000256" key="3">
    <source>
        <dbReference type="ARBA" id="ARBA00022989"/>
    </source>
</evidence>
<feature type="transmembrane region" description="Helical" evidence="5">
    <location>
        <begin position="45"/>
        <end position="65"/>
    </location>
</feature>
<dbReference type="InterPro" id="IPR013525">
    <property type="entry name" value="ABC2_TM"/>
</dbReference>
<proteinExistence type="inferred from homology"/>
<protein>
    <recommendedName>
        <fullName evidence="5">Transport permease protein</fullName>
    </recommendedName>
</protein>
<evidence type="ECO:0000256" key="4">
    <source>
        <dbReference type="ARBA" id="ARBA00023136"/>
    </source>
</evidence>
<dbReference type="InterPro" id="IPR047817">
    <property type="entry name" value="ABC2_TM_bact-type"/>
</dbReference>
<feature type="domain" description="ABC transmembrane type-2" evidence="7">
    <location>
        <begin position="43"/>
        <end position="265"/>
    </location>
</feature>
<gene>
    <name evidence="8" type="ORF">KDAU_11560</name>
</gene>
<evidence type="ECO:0000259" key="7">
    <source>
        <dbReference type="PROSITE" id="PS51012"/>
    </source>
</evidence>
<dbReference type="PIRSF" id="PIRSF006648">
    <property type="entry name" value="DrrB"/>
    <property type="match status" value="1"/>
</dbReference>
<dbReference type="PANTHER" id="PTHR43229:SF2">
    <property type="entry name" value="NODULATION PROTEIN J"/>
    <property type="match status" value="1"/>
</dbReference>
<dbReference type="OrthoDB" id="160207at2"/>
<name>A0A401ZAD7_9CHLR</name>
<dbReference type="EMBL" id="BIFQ01000001">
    <property type="protein sequence ID" value="GCE03827.1"/>
    <property type="molecule type" value="Genomic_DNA"/>
</dbReference>
<evidence type="ECO:0000313" key="9">
    <source>
        <dbReference type="Proteomes" id="UP000287224"/>
    </source>
</evidence>
<keyword evidence="9" id="KW-1185">Reference proteome</keyword>
<dbReference type="Pfam" id="PF01061">
    <property type="entry name" value="ABC2_membrane"/>
    <property type="match status" value="1"/>
</dbReference>
<evidence type="ECO:0000256" key="1">
    <source>
        <dbReference type="ARBA" id="ARBA00004141"/>
    </source>
</evidence>
<feature type="transmembrane region" description="Helical" evidence="5">
    <location>
        <begin position="77"/>
        <end position="100"/>
    </location>
</feature>
<dbReference type="GO" id="GO:0140359">
    <property type="term" value="F:ABC-type transporter activity"/>
    <property type="evidence" value="ECO:0007669"/>
    <property type="project" value="InterPro"/>
</dbReference>
<keyword evidence="3 5" id="KW-1133">Transmembrane helix</keyword>
<reference evidence="9" key="1">
    <citation type="submission" date="2018-12" db="EMBL/GenBank/DDBJ databases">
        <title>Tengunoibacter tsumagoiensis gen. nov., sp. nov., Dictyobacter kobayashii sp. nov., D. alpinus sp. nov., and D. joshuensis sp. nov. and description of Dictyobacteraceae fam. nov. within the order Ktedonobacterales isolated from Tengu-no-mugimeshi.</title>
        <authorList>
            <person name="Wang C.M."/>
            <person name="Zheng Y."/>
            <person name="Sakai Y."/>
            <person name="Toyoda A."/>
            <person name="Minakuchi Y."/>
            <person name="Abe K."/>
            <person name="Yokota A."/>
            <person name="Yabe S."/>
        </authorList>
    </citation>
    <scope>NUCLEOTIDE SEQUENCE [LARGE SCALE GENOMIC DNA]</scope>
    <source>
        <strain evidence="9">S-27</strain>
    </source>
</reference>
<keyword evidence="5" id="KW-0813">Transport</keyword>
<accession>A0A401ZAD7</accession>
<comment type="similarity">
    <text evidence="5">Belongs to the ABC-2 integral membrane protein family.</text>
</comment>
<sequence>MATHSSLTTDTTQAQRNNAPASTGRQILKQTQFELLLTSRRGENVLVTLIIPVMLLVFFASLRIIPIGPGENAASFLLPGILAIAIMAAGMVNLGIATAYERYYGVLKRLGSSPLSRSGLIIAKIISILVLEVVQVLLLVGVAMALYGWRPVGSMPFALLSIALGTITFAALGLAMAGALRAEMTLAGANALFLVFILLGGGILPLDHLPAPLAALAQLLPASALTQALQQTMSSHGSFPLYPILLLAFWAIVILLVAIRTFKWE</sequence>
<evidence type="ECO:0000256" key="6">
    <source>
        <dbReference type="SAM" id="MobiDB-lite"/>
    </source>
</evidence>
<dbReference type="GO" id="GO:0043190">
    <property type="term" value="C:ATP-binding cassette (ABC) transporter complex"/>
    <property type="evidence" value="ECO:0007669"/>
    <property type="project" value="InterPro"/>
</dbReference>
<evidence type="ECO:0000313" key="8">
    <source>
        <dbReference type="EMBL" id="GCE03827.1"/>
    </source>
</evidence>
<keyword evidence="2 5" id="KW-0812">Transmembrane</keyword>
<dbReference type="PROSITE" id="PS51012">
    <property type="entry name" value="ABC_TM2"/>
    <property type="match status" value="1"/>
</dbReference>
<evidence type="ECO:0000256" key="5">
    <source>
        <dbReference type="RuleBase" id="RU361157"/>
    </source>
</evidence>
<feature type="transmembrane region" description="Helical" evidence="5">
    <location>
        <begin position="239"/>
        <end position="259"/>
    </location>
</feature>
<dbReference type="AlphaFoldDB" id="A0A401ZAD7"/>
<dbReference type="PANTHER" id="PTHR43229">
    <property type="entry name" value="NODULATION PROTEIN J"/>
    <property type="match status" value="1"/>
</dbReference>
<dbReference type="InterPro" id="IPR051784">
    <property type="entry name" value="Nod_factor_ABC_transporter"/>
</dbReference>
<evidence type="ECO:0000256" key="2">
    <source>
        <dbReference type="ARBA" id="ARBA00022692"/>
    </source>
</evidence>